<accession>A0A2S2QCF6</accession>
<reference evidence="1" key="1">
    <citation type="submission" date="2018-04" db="EMBL/GenBank/DDBJ databases">
        <title>Transcriptome assembly of Sipha flava.</title>
        <authorList>
            <person name="Scully E.D."/>
            <person name="Geib S.M."/>
            <person name="Palmer N.A."/>
            <person name="Koch K."/>
            <person name="Bradshaw J."/>
            <person name="Heng-Moss T."/>
            <person name="Sarath G."/>
        </authorList>
    </citation>
    <scope>NUCLEOTIDE SEQUENCE</scope>
</reference>
<name>A0A2S2QCF6_9HEMI</name>
<dbReference type="PANTHER" id="PTHR45913">
    <property type="entry name" value="EPM2A-INTERACTING PROTEIN 1"/>
    <property type="match status" value="1"/>
</dbReference>
<gene>
    <name evidence="1" type="primary">SCAND3_2</name>
    <name evidence="1" type="ORF">g.140790</name>
</gene>
<sequence length="103" mass="11755">MTGEHAGVVQRINEVAPDNDWTHCMLHREALVSKKMSTELNKVLNEAVKIINFIKSGVLNSRLFYKLSEDKEKASSHFYFIQNSDGFLVGNVFSDNFNFVLKC</sequence>
<evidence type="ECO:0000313" key="1">
    <source>
        <dbReference type="EMBL" id="MBY75418.1"/>
    </source>
</evidence>
<dbReference type="AlphaFoldDB" id="A0A2S2QCF6"/>
<dbReference type="EMBL" id="GGMS01006215">
    <property type="protein sequence ID" value="MBY75418.1"/>
    <property type="molecule type" value="Transcribed_RNA"/>
</dbReference>
<dbReference type="PANTHER" id="PTHR45913:SF19">
    <property type="entry name" value="LOW QUALITY PROTEIN: ZINC FINGER BED DOMAIN-CONTAINING PROTEIN 5-LIKE"/>
    <property type="match status" value="1"/>
</dbReference>
<protein>
    <submittedName>
        <fullName evidence="1">SCAN domain-containing protein 3</fullName>
    </submittedName>
</protein>
<organism evidence="1">
    <name type="scientific">Sipha flava</name>
    <name type="common">yellow sugarcane aphid</name>
    <dbReference type="NCBI Taxonomy" id="143950"/>
    <lineage>
        <taxon>Eukaryota</taxon>
        <taxon>Metazoa</taxon>
        <taxon>Ecdysozoa</taxon>
        <taxon>Arthropoda</taxon>
        <taxon>Hexapoda</taxon>
        <taxon>Insecta</taxon>
        <taxon>Pterygota</taxon>
        <taxon>Neoptera</taxon>
        <taxon>Paraneoptera</taxon>
        <taxon>Hemiptera</taxon>
        <taxon>Sternorrhyncha</taxon>
        <taxon>Aphidomorpha</taxon>
        <taxon>Aphidoidea</taxon>
        <taxon>Aphididae</taxon>
        <taxon>Sipha</taxon>
    </lineage>
</organism>
<proteinExistence type="predicted"/>